<dbReference type="Proteomes" id="UP000002899">
    <property type="component" value="Chromosome II"/>
</dbReference>
<dbReference type="GeneID" id="33043654"/>
<sequence>MMGIHFFDTVNLHYGLKKNRRKLVTLSQSDEYARNKFIYKYEYEFKQQYNPVFRYILLYTIFSSFFTKVDYCAALSISPSVTPLRNGKNIAKIDKEEPILSPFKDVENGKISDATMPSIDPYASMLLKSLEKTTGDFSKEYLETEKKSNAIRNVLPFGTNFKYDTKEGAFEISENCPVSIGGVFQSVLDAETELRYKFRDNVYIDYKIQTYVSNETAKIIDAIHNKDIKSLRENHHLVFSRLIEPLRSVLAIKKIAKDQLHIMESFDKNWYESAKPSAKLKLVTKIDQLLETVPTYKSPSSLFTKVSATRAFLKSKYTNELINLETEIRAQKIIREYMQGVKVIRHYSNFTPMYLAPYYTDLVPALGSPWLNHLFDKYYMATAYASETELAEILPLIMTRFLSMVEQNAVTVTNDDFQKSIYAFSLAVGKTMRDIKANKYKLSKTEYYGFMGMCDEKCEEKIISELNGNLIRKGKIVKFLRKKLKLKKLSVSKGLKFIRWVTMYQKTELMMMETFAEKVIIQLILRTNNVDMEQIARYKMDSQRNFKLNFDVKSIKPHDLQHTNTPNKLQGHEFVEKSLMKMVKTVGNKLRRFSGNAGKKLYKNVKRRYHFGKDSIKKFPLVKWILSGISNLHKMRKTSGFNLCSTFTNVLKPSLGLDSNILSTNAFVKDLVEVKHDNEVLSDWYNHTMQTWIQISSAHSSLHGFDPQVDKNVSMSKSLGALFRWLNSSESSSFTFTNKDKTVLSSLSLQLAFFMDSSVKGYKKSSFGKFLTKFGNIFRMGKTSTVADNWHGLNDALEPKAVVSRAKFVNGSRAVLALVKMFEDKFIVKPAIPARLVQLIVIFIGMWTKNQQEQLDLASAKIEPARKYFYVSLLSNNGIPNEATKMIIKHCKVKSRRKALHLGCINKVNGRNVKCRPVRIKLTKLSLLKVIEELQGTMDDPLDMLRIASDLSKRCQAHNTQKAVNLPLKKTFYNKIKRKLYGQEEYTGAALLASEFSQRLHCYNLQKKVAKQLVSKMRGVYDIEKIKEIFGKLLYEYQSMEIKMKSQNDFGAHKLMCQFMDANNPKIVKVFKERLLKYAVAHSGVVGKRNLTKDEIESIVSFDIKSQNEYAKEIHNYHSYILVGTRVFNSITYSGGYPPNHVFEAQKQVQSNGKVRSVFNGSGFVDELEELKITDPINNITIETMSGEASYRRFYHLTTGEKLDEYDYALKANNFVVTGSVLTTSRALAENGYESGMIIWCGYKHGWVADFALRDVIHDINAVPLFNGRNWVLSTETRVKDFIGSDGKKNTFGIGSDYLDKKLEDINVVYKFENGTSFDAKTQNTASYPTDIFGKFDPVNTVQGNQPPLFSTTSADLLPGALSNFVKGSEFKKDTNTLIVDLNAPDNVIKSNTGAINLIRFNMPPNVNFESKSLHKVN</sequence>
<evidence type="ECO:0000313" key="1">
    <source>
        <dbReference type="EMBL" id="SJK86017.1"/>
    </source>
</evidence>
<reference evidence="1 2" key="2">
    <citation type="journal article" date="2013" name="PLoS ONE">
        <title>Whole genome mapping and re-organization of the nuclear and mitochondrial genomes of Babesia microti isolates.</title>
        <authorList>
            <person name="Cornillot E."/>
            <person name="Dassouli A."/>
            <person name="Garg A."/>
            <person name="Pachikara N."/>
            <person name="Randazzo S."/>
            <person name="Depoix D."/>
            <person name="Carcy B."/>
            <person name="Delbecq S."/>
            <person name="Frutos R."/>
            <person name="Silva J.C."/>
            <person name="Sutton R."/>
            <person name="Krause P.J."/>
            <person name="Mamoun C.B."/>
        </authorList>
    </citation>
    <scope>NUCLEOTIDE SEQUENCE [LARGE SCALE GENOMIC DNA]</scope>
    <source>
        <strain evidence="1 2">RI</strain>
    </source>
</reference>
<dbReference type="EMBL" id="FO082872">
    <property type="protein sequence ID" value="SJK86017.1"/>
    <property type="molecule type" value="Genomic_DNA"/>
</dbReference>
<reference evidence="1 2" key="3">
    <citation type="journal article" date="2016" name="Sci. Rep.">
        <title>Genome-wide diversity and gene expression profiling of Babesia microti isolates identify polymorphic genes that mediate host-pathogen interactions.</title>
        <authorList>
            <person name="Silva J.C."/>
            <person name="Cornillot E."/>
            <person name="McCracken C."/>
            <person name="Usmani-Brown S."/>
            <person name="Dwivedi A."/>
            <person name="Ifeonu O.O."/>
            <person name="Crabtree J."/>
            <person name="Gotia H.T."/>
            <person name="Virji A.Z."/>
            <person name="Reynes C."/>
            <person name="Colinge J."/>
            <person name="Kumar V."/>
            <person name="Lawres L."/>
            <person name="Pazzi J.E."/>
            <person name="Pablo J.V."/>
            <person name="Hung C."/>
            <person name="Brancato J."/>
            <person name="Kumari P."/>
            <person name="Orvis J."/>
            <person name="Tretina K."/>
            <person name="Chibucos M."/>
            <person name="Ott S."/>
            <person name="Sadzewicz L."/>
            <person name="Sengamalay N."/>
            <person name="Shetty A.C."/>
            <person name="Su Q."/>
            <person name="Tallon L."/>
            <person name="Fraser C.M."/>
            <person name="Frutos R."/>
            <person name="Molina D.M."/>
            <person name="Krause P.J."/>
            <person name="Ben Mamoun C."/>
        </authorList>
    </citation>
    <scope>NUCLEOTIDE SEQUENCE [LARGE SCALE GENOMIC DNA]</scope>
    <source>
        <strain evidence="1 2">RI</strain>
    </source>
</reference>
<gene>
    <name evidence="1" type="ORF">BMR1_02g02608</name>
</gene>
<dbReference type="OrthoDB" id="329794at2759"/>
<keyword evidence="2" id="KW-1185">Reference proteome</keyword>
<evidence type="ECO:0000313" key="2">
    <source>
        <dbReference type="Proteomes" id="UP000002899"/>
    </source>
</evidence>
<organism evidence="1 2">
    <name type="scientific">Babesia microti (strain RI)</name>
    <dbReference type="NCBI Taxonomy" id="1133968"/>
    <lineage>
        <taxon>Eukaryota</taxon>
        <taxon>Sar</taxon>
        <taxon>Alveolata</taxon>
        <taxon>Apicomplexa</taxon>
        <taxon>Aconoidasida</taxon>
        <taxon>Piroplasmida</taxon>
        <taxon>Babesiidae</taxon>
        <taxon>Babesia</taxon>
    </lineage>
</organism>
<dbReference type="VEuPathDB" id="PiroplasmaDB:BMR1_02g02608"/>
<protein>
    <submittedName>
        <fullName evidence="1">Rhoptry neck protein 5 (RON5)</fullName>
    </submittedName>
</protein>
<name>A0A1R4AAK4_BABMR</name>
<accession>A0A1R4AAK4</accession>
<reference evidence="1 2" key="1">
    <citation type="journal article" date="2012" name="Nucleic Acids Res.">
        <title>Sequencing of the smallest Apicomplexan genome from the human pathogen Babesia microti.</title>
        <authorList>
            <person name="Cornillot E."/>
            <person name="Hadj-Kaddour K."/>
            <person name="Dassouli A."/>
            <person name="Noel B."/>
            <person name="Ranwez V."/>
            <person name="Vacherie B."/>
            <person name="Augagneur Y."/>
            <person name="Bres V."/>
            <person name="Duclos A."/>
            <person name="Randazzo S."/>
            <person name="Carcy B."/>
            <person name="Debierre-Grockiego F."/>
            <person name="Delbecq S."/>
            <person name="Moubri-Menage K."/>
            <person name="Shams-Eldin H."/>
            <person name="Usmani-Brown S."/>
            <person name="Bringaud F."/>
            <person name="Wincker P."/>
            <person name="Vivares C.P."/>
            <person name="Schwarz R.T."/>
            <person name="Schetters T.P."/>
            <person name="Krause P.J."/>
            <person name="Gorenflot A."/>
            <person name="Berry V."/>
            <person name="Barbe V."/>
            <person name="Ben Mamoun C."/>
        </authorList>
    </citation>
    <scope>NUCLEOTIDE SEQUENCE [LARGE SCALE GENOMIC DNA]</scope>
    <source>
        <strain evidence="1 2">RI</strain>
    </source>
</reference>
<proteinExistence type="predicted"/>
<dbReference type="KEGG" id="bmic:BMR1_02g02608"/>
<dbReference type="RefSeq" id="XP_021338216.1">
    <property type="nucleotide sequence ID" value="XM_021481592.1"/>
</dbReference>